<evidence type="ECO:0000256" key="9">
    <source>
        <dbReference type="ARBA" id="ARBA00022989"/>
    </source>
</evidence>
<feature type="transmembrane region" description="Helical" evidence="14">
    <location>
        <begin position="317"/>
        <end position="338"/>
    </location>
</feature>
<dbReference type="GO" id="GO:0017038">
    <property type="term" value="P:protein import"/>
    <property type="evidence" value="ECO:0007669"/>
    <property type="project" value="TreeGrafter"/>
</dbReference>
<feature type="transmembrane region" description="Helical" evidence="14">
    <location>
        <begin position="164"/>
        <end position="185"/>
    </location>
</feature>
<keyword evidence="15" id="KW-0732">Signal</keyword>
<comment type="subunit">
    <text evidence="2">The accessory proteins ExbB and ExbD seem to form a complex with TonB.</text>
</comment>
<keyword evidence="7 14" id="KW-0812">Transmembrane</keyword>
<keyword evidence="6" id="KW-0997">Cell inner membrane</keyword>
<proteinExistence type="inferred from homology"/>
<evidence type="ECO:0000256" key="11">
    <source>
        <dbReference type="ARBA" id="ARBA00024816"/>
    </source>
</evidence>
<feature type="compositionally biased region" description="Low complexity" evidence="13">
    <location>
        <begin position="97"/>
        <end position="116"/>
    </location>
</feature>
<evidence type="ECO:0000313" key="18">
    <source>
        <dbReference type="Proteomes" id="UP000282125"/>
    </source>
</evidence>
<evidence type="ECO:0000256" key="15">
    <source>
        <dbReference type="SAM" id="SignalP"/>
    </source>
</evidence>
<feature type="transmembrane region" description="Helical" evidence="14">
    <location>
        <begin position="272"/>
        <end position="297"/>
    </location>
</feature>
<feature type="domain" description="MotA/TolQ/ExbB proton channel" evidence="16">
    <location>
        <begin position="260"/>
        <end position="343"/>
    </location>
</feature>
<evidence type="ECO:0000256" key="5">
    <source>
        <dbReference type="ARBA" id="ARBA00022475"/>
    </source>
</evidence>
<keyword evidence="9 14" id="KW-1133">Transmembrane helix</keyword>
<dbReference type="AlphaFoldDB" id="A0A3P3D760"/>
<protein>
    <recommendedName>
        <fullName evidence="3">Biopolymer transport protein ExbB</fullName>
    </recommendedName>
</protein>
<evidence type="ECO:0000313" key="17">
    <source>
        <dbReference type="EMBL" id="RRH69406.1"/>
    </source>
</evidence>
<comment type="function">
    <text evidence="11">Involved in the TonB-dependent energy-dependent transport of various receptor-bound substrates. Protects ExbD from proteolytic degradation and functionally stabilizes TonB.</text>
</comment>
<evidence type="ECO:0000259" key="16">
    <source>
        <dbReference type="Pfam" id="PF01618"/>
    </source>
</evidence>
<comment type="caution">
    <text evidence="17">The sequence shown here is derived from an EMBL/GenBank/DDBJ whole genome shotgun (WGS) entry which is preliminary data.</text>
</comment>
<comment type="similarity">
    <text evidence="12">Belongs to the exbB/tolQ family.</text>
</comment>
<dbReference type="GO" id="GO:0005886">
    <property type="term" value="C:plasma membrane"/>
    <property type="evidence" value="ECO:0007669"/>
    <property type="project" value="UniProtKB-SubCell"/>
</dbReference>
<evidence type="ECO:0000256" key="2">
    <source>
        <dbReference type="ARBA" id="ARBA00011471"/>
    </source>
</evidence>
<dbReference type="InterPro" id="IPR050790">
    <property type="entry name" value="ExbB/TolQ_transport"/>
</dbReference>
<sequence length="372" mass="37212">MPRLSTLPASALLVFGLAVGAVAQTADPGQGAAPAAPVTAPLTAPAAEVAPAAPAVAPGTAPQTAPAGEVAPAAPAAGAAATGTGSEAAPPAPATDPAPAVTGPDAPAPAAEGAEATEGLREVGLDGRRGGDRPQAAPAAAAEVVAHDLSPEGMYRQADAVVKAVMILLAVAAFLTWTIFVFKMFEIGFAKARARRAARLLNRAPSLDAAVRDLGNRSDPAAFLARAIHEEYGRSDTILDAAGAEGLKERAVSIVGRVDAQATARLRRGMGVLATVGSVSPFVGLFGTVWGIMNSFIGIAESGTTNLAVVAPGIAEALFATAIGLVAAIPAVVIYNHFTRGIAAYKLNLGDAGAAALRLLSRDIDFRHLKGN</sequence>
<evidence type="ECO:0000256" key="1">
    <source>
        <dbReference type="ARBA" id="ARBA00004429"/>
    </source>
</evidence>
<keyword evidence="18" id="KW-1185">Reference proteome</keyword>
<dbReference type="RefSeq" id="WP_124966608.1">
    <property type="nucleotide sequence ID" value="NZ_RRAZ01000043.1"/>
</dbReference>
<evidence type="ECO:0000256" key="4">
    <source>
        <dbReference type="ARBA" id="ARBA00022448"/>
    </source>
</evidence>
<dbReference type="GO" id="GO:0022857">
    <property type="term" value="F:transmembrane transporter activity"/>
    <property type="evidence" value="ECO:0007669"/>
    <property type="project" value="InterPro"/>
</dbReference>
<reference evidence="17 18" key="1">
    <citation type="submission" date="2018-11" db="EMBL/GenBank/DDBJ databases">
        <title>Gemmobacter sp. nov., YIM 102744-1 draft genome.</title>
        <authorList>
            <person name="Li G."/>
            <person name="Jiang Y."/>
        </authorList>
    </citation>
    <scope>NUCLEOTIDE SEQUENCE [LARGE SCALE GENOMIC DNA]</scope>
    <source>
        <strain evidence="17 18">YIM 102744-1</strain>
    </source>
</reference>
<gene>
    <name evidence="17" type="primary">exbB</name>
    <name evidence="17" type="ORF">EG244_18265</name>
</gene>
<dbReference type="Proteomes" id="UP000282125">
    <property type="component" value="Unassembled WGS sequence"/>
</dbReference>
<feature type="chain" id="PRO_5018092098" description="Biopolymer transport protein ExbB" evidence="15">
    <location>
        <begin position="24"/>
        <end position="372"/>
    </location>
</feature>
<keyword evidence="10 14" id="KW-0472">Membrane</keyword>
<keyword evidence="5" id="KW-1003">Cell membrane</keyword>
<dbReference type="InterPro" id="IPR014164">
    <property type="entry name" value="TonB_ExbB_1"/>
</dbReference>
<keyword evidence="8 12" id="KW-0653">Protein transport</keyword>
<evidence type="ECO:0000256" key="7">
    <source>
        <dbReference type="ARBA" id="ARBA00022692"/>
    </source>
</evidence>
<organism evidence="17 18">
    <name type="scientific">Falsigemmobacter faecalis</name>
    <dbReference type="NCBI Taxonomy" id="2488730"/>
    <lineage>
        <taxon>Bacteria</taxon>
        <taxon>Pseudomonadati</taxon>
        <taxon>Pseudomonadota</taxon>
        <taxon>Alphaproteobacteria</taxon>
        <taxon>Rhodobacterales</taxon>
        <taxon>Paracoccaceae</taxon>
        <taxon>Falsigemmobacter</taxon>
    </lineage>
</organism>
<name>A0A3P3D760_9RHOB</name>
<evidence type="ECO:0000256" key="6">
    <source>
        <dbReference type="ARBA" id="ARBA00022519"/>
    </source>
</evidence>
<evidence type="ECO:0000256" key="10">
    <source>
        <dbReference type="ARBA" id="ARBA00023136"/>
    </source>
</evidence>
<dbReference type="OrthoDB" id="9805133at2"/>
<keyword evidence="4 12" id="KW-0813">Transport</keyword>
<dbReference type="PANTHER" id="PTHR30625:SF16">
    <property type="entry name" value="BIOPOLYMER TRANSPORT PROTEIN EXBB"/>
    <property type="match status" value="1"/>
</dbReference>
<evidence type="ECO:0000256" key="3">
    <source>
        <dbReference type="ARBA" id="ARBA00022093"/>
    </source>
</evidence>
<evidence type="ECO:0000256" key="14">
    <source>
        <dbReference type="SAM" id="Phobius"/>
    </source>
</evidence>
<dbReference type="PANTHER" id="PTHR30625">
    <property type="entry name" value="PROTEIN TOLQ"/>
    <property type="match status" value="1"/>
</dbReference>
<dbReference type="NCBIfam" id="TIGR02797">
    <property type="entry name" value="exbB"/>
    <property type="match status" value="1"/>
</dbReference>
<dbReference type="Pfam" id="PF01618">
    <property type="entry name" value="MotA_ExbB"/>
    <property type="match status" value="1"/>
</dbReference>
<feature type="region of interest" description="Disordered" evidence="13">
    <location>
        <begin position="55"/>
        <end position="116"/>
    </location>
</feature>
<evidence type="ECO:0000256" key="13">
    <source>
        <dbReference type="SAM" id="MobiDB-lite"/>
    </source>
</evidence>
<evidence type="ECO:0000256" key="8">
    <source>
        <dbReference type="ARBA" id="ARBA00022927"/>
    </source>
</evidence>
<feature type="signal peptide" evidence="15">
    <location>
        <begin position="1"/>
        <end position="23"/>
    </location>
</feature>
<dbReference type="EMBL" id="RRAZ01000043">
    <property type="protein sequence ID" value="RRH69406.1"/>
    <property type="molecule type" value="Genomic_DNA"/>
</dbReference>
<feature type="compositionally biased region" description="Low complexity" evidence="13">
    <location>
        <begin position="55"/>
        <end position="89"/>
    </location>
</feature>
<dbReference type="InterPro" id="IPR002898">
    <property type="entry name" value="MotA_ExbB_proton_chnl"/>
</dbReference>
<evidence type="ECO:0000256" key="12">
    <source>
        <dbReference type="RuleBase" id="RU004057"/>
    </source>
</evidence>
<comment type="subcellular location">
    <subcellularLocation>
        <location evidence="1">Cell inner membrane</location>
        <topology evidence="1">Multi-pass membrane protein</topology>
    </subcellularLocation>
    <subcellularLocation>
        <location evidence="12">Membrane</location>
        <topology evidence="12">Multi-pass membrane protein</topology>
    </subcellularLocation>
</comment>
<accession>A0A3P3D760</accession>